<name>C4JQE4_UNCRE</name>
<evidence type="ECO:0000313" key="3">
    <source>
        <dbReference type="Proteomes" id="UP000002058"/>
    </source>
</evidence>
<protein>
    <submittedName>
        <fullName evidence="2">Uncharacterized protein</fullName>
    </submittedName>
</protein>
<dbReference type="VEuPathDB" id="FungiDB:UREG_04698"/>
<dbReference type="RefSeq" id="XP_002545181.1">
    <property type="nucleotide sequence ID" value="XM_002545135.1"/>
</dbReference>
<gene>
    <name evidence="2" type="ORF">UREG_04698</name>
</gene>
<dbReference type="AlphaFoldDB" id="C4JQE4"/>
<evidence type="ECO:0000313" key="2">
    <source>
        <dbReference type="EMBL" id="EEP79852.1"/>
    </source>
</evidence>
<dbReference type="Proteomes" id="UP000002058">
    <property type="component" value="Unassembled WGS sequence"/>
</dbReference>
<reference evidence="3" key="1">
    <citation type="journal article" date="2009" name="Genome Res.">
        <title>Comparative genomic analyses of the human fungal pathogens Coccidioides and their relatives.</title>
        <authorList>
            <person name="Sharpton T.J."/>
            <person name="Stajich J.E."/>
            <person name="Rounsley S.D."/>
            <person name="Gardner M.J."/>
            <person name="Wortman J.R."/>
            <person name="Jordar V.S."/>
            <person name="Maiti R."/>
            <person name="Kodira C.D."/>
            <person name="Neafsey D.E."/>
            <person name="Zeng Q."/>
            <person name="Hung C.-Y."/>
            <person name="McMahan C."/>
            <person name="Muszewska A."/>
            <person name="Grynberg M."/>
            <person name="Mandel M.A."/>
            <person name="Kellner E.M."/>
            <person name="Barker B.M."/>
            <person name="Galgiani J.N."/>
            <person name="Orbach M.J."/>
            <person name="Kirkland T.N."/>
            <person name="Cole G.T."/>
            <person name="Henn M.R."/>
            <person name="Birren B.W."/>
            <person name="Taylor J.W."/>
        </authorList>
    </citation>
    <scope>NUCLEOTIDE SEQUENCE [LARGE SCALE GENOMIC DNA]</scope>
    <source>
        <strain evidence="3">UAMH 1704</strain>
    </source>
</reference>
<dbReference type="HOGENOM" id="CLU_2470750_0_0_1"/>
<organism evidence="2 3">
    <name type="scientific">Uncinocarpus reesii (strain UAMH 1704)</name>
    <dbReference type="NCBI Taxonomy" id="336963"/>
    <lineage>
        <taxon>Eukaryota</taxon>
        <taxon>Fungi</taxon>
        <taxon>Dikarya</taxon>
        <taxon>Ascomycota</taxon>
        <taxon>Pezizomycotina</taxon>
        <taxon>Eurotiomycetes</taxon>
        <taxon>Eurotiomycetidae</taxon>
        <taxon>Onygenales</taxon>
        <taxon>Onygenaceae</taxon>
        <taxon>Uncinocarpus</taxon>
    </lineage>
</organism>
<evidence type="ECO:0000256" key="1">
    <source>
        <dbReference type="SAM" id="MobiDB-lite"/>
    </source>
</evidence>
<dbReference type="GeneID" id="8440085"/>
<dbReference type="EMBL" id="CH476616">
    <property type="protein sequence ID" value="EEP79852.1"/>
    <property type="molecule type" value="Genomic_DNA"/>
</dbReference>
<proteinExistence type="predicted"/>
<feature type="region of interest" description="Disordered" evidence="1">
    <location>
        <begin position="42"/>
        <end position="88"/>
    </location>
</feature>
<feature type="compositionally biased region" description="Basic and acidic residues" evidence="1">
    <location>
        <begin position="77"/>
        <end position="88"/>
    </location>
</feature>
<sequence>MQKSAMSGRFSIQTLGLGCHSIDENNNPFRLGQVLKSYRADDTRTRPAGRQSDFDTAGTDYNIQHYSFRPRLPATRAENRGEKQHRYH</sequence>
<accession>C4JQE4</accession>
<dbReference type="InParanoid" id="C4JQE4"/>
<keyword evidence="3" id="KW-1185">Reference proteome</keyword>
<dbReference type="KEGG" id="ure:UREG_04698"/>